<evidence type="ECO:0000256" key="2">
    <source>
        <dbReference type="SAM" id="SignalP"/>
    </source>
</evidence>
<keyword evidence="5" id="KW-1185">Reference proteome</keyword>
<dbReference type="PATRIC" id="fig|1197174.4.peg.96"/>
<gene>
    <name evidence="4" type="ORF">AEST_00980</name>
</gene>
<dbReference type="SUPFAM" id="SSF63829">
    <property type="entry name" value="Calcium-dependent phosphotriesterase"/>
    <property type="match status" value="1"/>
</dbReference>
<dbReference type="AlphaFoldDB" id="J2III7"/>
<feature type="domain" description="Two component regulator three Y" evidence="3">
    <location>
        <begin position="720"/>
        <end position="771"/>
    </location>
</feature>
<dbReference type="GO" id="GO:0000155">
    <property type="term" value="F:phosphorelay sensor kinase activity"/>
    <property type="evidence" value="ECO:0007669"/>
    <property type="project" value="TreeGrafter"/>
</dbReference>
<dbReference type="SUPFAM" id="SSF63825">
    <property type="entry name" value="YWTD domain"/>
    <property type="match status" value="1"/>
</dbReference>
<feature type="signal peptide" evidence="2">
    <location>
        <begin position="1"/>
        <end position="24"/>
    </location>
</feature>
<comment type="caution">
    <text evidence="4">The sequence shown here is derived from an EMBL/GenBank/DDBJ whole genome shotgun (WGS) entry which is preliminary data.</text>
</comment>
<dbReference type="PANTHER" id="PTHR43547:SF2">
    <property type="entry name" value="HYBRID SIGNAL TRANSDUCTION HISTIDINE KINASE C"/>
    <property type="match status" value="1"/>
</dbReference>
<dbReference type="Pfam" id="PF07494">
    <property type="entry name" value="Reg_prop"/>
    <property type="match status" value="1"/>
</dbReference>
<keyword evidence="1" id="KW-0597">Phosphoprotein</keyword>
<dbReference type="EMBL" id="ALAB01000001">
    <property type="protein sequence ID" value="EJI87057.1"/>
    <property type="molecule type" value="Genomic_DNA"/>
</dbReference>
<reference evidence="4 5" key="1">
    <citation type="journal article" date="2012" name="J. Bacteriol.">
        <title>Genome Sequence of Pectin-Degrading Alishewanella aestuarii Strain B11T, Isolated from Tidal Flat Sediment.</title>
        <authorList>
            <person name="Jung J."/>
            <person name="Choi S."/>
            <person name="Chun J."/>
            <person name="Park W."/>
        </authorList>
    </citation>
    <scope>NUCLEOTIDE SEQUENCE [LARGE SCALE GENOMIC DNA]</scope>
    <source>
        <strain evidence="4 5">B11</strain>
    </source>
</reference>
<dbReference type="InterPro" id="IPR013783">
    <property type="entry name" value="Ig-like_fold"/>
</dbReference>
<accession>J2III7</accession>
<dbReference type="PANTHER" id="PTHR43547">
    <property type="entry name" value="TWO-COMPONENT HISTIDINE KINASE"/>
    <property type="match status" value="1"/>
</dbReference>
<evidence type="ECO:0000256" key="1">
    <source>
        <dbReference type="ARBA" id="ARBA00022553"/>
    </source>
</evidence>
<protein>
    <recommendedName>
        <fullName evidence="3">Two component regulator three Y domain-containing protein</fullName>
    </recommendedName>
</protein>
<dbReference type="Proteomes" id="UP000012043">
    <property type="component" value="Unassembled WGS sequence"/>
</dbReference>
<dbReference type="Gene3D" id="2.60.40.10">
    <property type="entry name" value="Immunoglobulins"/>
    <property type="match status" value="1"/>
</dbReference>
<evidence type="ECO:0000313" key="5">
    <source>
        <dbReference type="Proteomes" id="UP000012043"/>
    </source>
</evidence>
<dbReference type="Pfam" id="PF07495">
    <property type="entry name" value="Y_Y_Y"/>
    <property type="match status" value="1"/>
</dbReference>
<dbReference type="RefSeq" id="WP_008606262.1">
    <property type="nucleotide sequence ID" value="NZ_ALAB01000001.1"/>
</dbReference>
<name>J2III7_9ALTE</name>
<dbReference type="InterPro" id="IPR011123">
    <property type="entry name" value="Y_Y_Y"/>
</dbReference>
<dbReference type="InterPro" id="IPR015943">
    <property type="entry name" value="WD40/YVTN_repeat-like_dom_sf"/>
</dbReference>
<proteinExistence type="predicted"/>
<sequence length="771" mass="86918">MPCWSPVKVLLLWLFCLQVMLPLAASPQAEPHFARMQHLADTLALSHHATTVVQDLDGFFWLGTQHGLYRFDGAELRQFRADALDPGSLSADWITELLVDRAGNLWIGTRYAGLNRFDPQTERFERVSVAGETAASRLNIARLYLDGTGELWVAAYGEGLFRWSDSQQQLLAVALPATIDGVSTVYINDILQQDDSLWLAIGNAPLRSKAQATGGLIRWSLSQQQGEAWQRQNSPLDVDSVTSLLPTAQGLLVGSYGSGLWQITAAGPLALQQPAELQDAQITALKRDQQGLYWISSYDQGLWSWQPETATWRHYRAYPEVPVSLRSNAIQSLYLDPQQSLWLITPSGFVLFNQIAREVRILPAGSDPQLLPAANVLGISVVADNVWLANREAGVVRFHPASGELQHFPLPELENGPTLARAILADNGWVWVGTDRGLFKLNPESGYWQRYELGPELAADLSVGVIISDRQQRLWLGTRGQGVLLLSPERQLLRQFAQDTEPALPFSSVSTLLFDQQDRLWVGSPDSGLWRWDERSGRTSYWLQRGDSQHGLLFNNIQLLFEEQQRIWIRAGNLNHRWLDNAEPGSAEFFSYQPMQADDALIAAPWFRLMYRQQWLAEMQSMLELGAGHGMQEATWIGAWTVADGWLFRGGSQGLDMFRPQQLPASLALPQVRLTSFTLFNQQVPVGSALLPQAIHRLSSLTLKYKEDVFSLRFASPTFLLPSQLEYRYRLLGFDRDWLIVSNQERLATYTRLPPGGYQFELEVRLRQGEW</sequence>
<dbReference type="InterPro" id="IPR011110">
    <property type="entry name" value="Reg_prop"/>
</dbReference>
<dbReference type="Gene3D" id="2.130.10.10">
    <property type="entry name" value="YVTN repeat-like/Quinoprotein amine dehydrogenase"/>
    <property type="match status" value="2"/>
</dbReference>
<organism evidence="4 5">
    <name type="scientific">Alishewanella aestuarii B11</name>
    <dbReference type="NCBI Taxonomy" id="1197174"/>
    <lineage>
        <taxon>Bacteria</taxon>
        <taxon>Pseudomonadati</taxon>
        <taxon>Pseudomonadota</taxon>
        <taxon>Gammaproteobacteria</taxon>
        <taxon>Alteromonadales</taxon>
        <taxon>Alteromonadaceae</taxon>
        <taxon>Alishewanella</taxon>
    </lineage>
</organism>
<keyword evidence="2" id="KW-0732">Signal</keyword>
<evidence type="ECO:0000313" key="4">
    <source>
        <dbReference type="EMBL" id="EJI87057.1"/>
    </source>
</evidence>
<evidence type="ECO:0000259" key="3">
    <source>
        <dbReference type="Pfam" id="PF07495"/>
    </source>
</evidence>
<feature type="chain" id="PRO_5003748407" description="Two component regulator three Y domain-containing protein" evidence="2">
    <location>
        <begin position="25"/>
        <end position="771"/>
    </location>
</feature>